<organism evidence="3 4">
    <name type="scientific">Wickerhamomyces anomalus (strain ATCC 58044 / CBS 1984 / NCYC 433 / NRRL Y-366-8)</name>
    <name type="common">Yeast</name>
    <name type="synonym">Hansenula anomala</name>
    <dbReference type="NCBI Taxonomy" id="683960"/>
    <lineage>
        <taxon>Eukaryota</taxon>
        <taxon>Fungi</taxon>
        <taxon>Dikarya</taxon>
        <taxon>Ascomycota</taxon>
        <taxon>Saccharomycotina</taxon>
        <taxon>Saccharomycetes</taxon>
        <taxon>Phaffomycetales</taxon>
        <taxon>Wickerhamomycetaceae</taxon>
        <taxon>Wickerhamomyces</taxon>
    </lineage>
</organism>
<evidence type="ECO:0000256" key="1">
    <source>
        <dbReference type="ARBA" id="ARBA00009884"/>
    </source>
</evidence>
<dbReference type="Gene3D" id="3.40.50.1910">
    <property type="match status" value="1"/>
</dbReference>
<dbReference type="EMBL" id="KV454209">
    <property type="protein sequence ID" value="ODQ60618.1"/>
    <property type="molecule type" value="Genomic_DNA"/>
</dbReference>
<dbReference type="Gene3D" id="3.40.50.2060">
    <property type="match status" value="1"/>
</dbReference>
<dbReference type="OrthoDB" id="2228at2759"/>
<dbReference type="AlphaFoldDB" id="A0A1E3P5L7"/>
<dbReference type="GO" id="GO:0006904">
    <property type="term" value="P:vesicle docking involved in exocytosis"/>
    <property type="evidence" value="ECO:0007669"/>
    <property type="project" value="EnsemblFungi"/>
</dbReference>
<comment type="similarity">
    <text evidence="1">Belongs to the STXBP/unc-18/SEC1 family.</text>
</comment>
<feature type="region of interest" description="Disordered" evidence="2">
    <location>
        <begin position="645"/>
        <end position="692"/>
    </location>
</feature>
<evidence type="ECO:0000313" key="3">
    <source>
        <dbReference type="EMBL" id="ODQ60618.1"/>
    </source>
</evidence>
<dbReference type="GO" id="GO:0005935">
    <property type="term" value="C:cellular bud neck"/>
    <property type="evidence" value="ECO:0007669"/>
    <property type="project" value="EnsemblFungi"/>
</dbReference>
<dbReference type="PIRSF" id="PIRSF005715">
    <property type="entry name" value="VPS45_Sec1"/>
    <property type="match status" value="1"/>
</dbReference>
<dbReference type="InterPro" id="IPR043154">
    <property type="entry name" value="Sec-1-like_dom1"/>
</dbReference>
<dbReference type="Pfam" id="PF00995">
    <property type="entry name" value="Sec1"/>
    <property type="match status" value="1"/>
</dbReference>
<evidence type="ECO:0000256" key="2">
    <source>
        <dbReference type="SAM" id="MobiDB-lite"/>
    </source>
</evidence>
<dbReference type="GO" id="GO:0031340">
    <property type="term" value="P:positive regulation of vesicle fusion"/>
    <property type="evidence" value="ECO:0007669"/>
    <property type="project" value="EnsemblFungi"/>
</dbReference>
<feature type="compositionally biased region" description="Basic residues" evidence="2">
    <location>
        <begin position="682"/>
        <end position="692"/>
    </location>
</feature>
<name>A0A1E3P5L7_WICAA</name>
<evidence type="ECO:0000313" key="4">
    <source>
        <dbReference type="Proteomes" id="UP000094112"/>
    </source>
</evidence>
<dbReference type="GO" id="GO:0005934">
    <property type="term" value="C:cellular bud tip"/>
    <property type="evidence" value="ECO:0007669"/>
    <property type="project" value="EnsemblFungi"/>
</dbReference>
<dbReference type="STRING" id="683960.A0A1E3P5L7"/>
<dbReference type="InterPro" id="IPR027482">
    <property type="entry name" value="Sec1-like_dom2"/>
</dbReference>
<dbReference type="RefSeq" id="XP_019039825.1">
    <property type="nucleotide sequence ID" value="XM_019185468.1"/>
</dbReference>
<dbReference type="InterPro" id="IPR043127">
    <property type="entry name" value="Sec-1-like_dom3a"/>
</dbReference>
<evidence type="ECO:0008006" key="5">
    <source>
        <dbReference type="Google" id="ProtNLM"/>
    </source>
</evidence>
<dbReference type="GO" id="GO:0005886">
    <property type="term" value="C:plasma membrane"/>
    <property type="evidence" value="ECO:0007669"/>
    <property type="project" value="EnsemblFungi"/>
</dbReference>
<accession>A0A1E3P5L7</accession>
<dbReference type="InterPro" id="IPR036045">
    <property type="entry name" value="Sec1-like_sf"/>
</dbReference>
<dbReference type="SUPFAM" id="SSF56815">
    <property type="entry name" value="Sec1/munc18-like (SM) proteins"/>
    <property type="match status" value="1"/>
</dbReference>
<dbReference type="GO" id="GO:0000149">
    <property type="term" value="F:SNARE binding"/>
    <property type="evidence" value="ECO:0007669"/>
    <property type="project" value="EnsemblFungi"/>
</dbReference>
<keyword evidence="4" id="KW-1185">Reference proteome</keyword>
<dbReference type="InterPro" id="IPR001619">
    <property type="entry name" value="Sec1-like"/>
</dbReference>
<protein>
    <recommendedName>
        <fullName evidence="5">Sec1-like protein</fullName>
    </recommendedName>
</protein>
<dbReference type="GeneID" id="30202714"/>
<reference evidence="3 4" key="1">
    <citation type="journal article" date="2016" name="Proc. Natl. Acad. Sci. U.S.A.">
        <title>Comparative genomics of biotechnologically important yeasts.</title>
        <authorList>
            <person name="Riley R."/>
            <person name="Haridas S."/>
            <person name="Wolfe K.H."/>
            <person name="Lopes M.R."/>
            <person name="Hittinger C.T."/>
            <person name="Goeker M."/>
            <person name="Salamov A.A."/>
            <person name="Wisecaver J.H."/>
            <person name="Long T.M."/>
            <person name="Calvey C.H."/>
            <person name="Aerts A.L."/>
            <person name="Barry K.W."/>
            <person name="Choi C."/>
            <person name="Clum A."/>
            <person name="Coughlan A.Y."/>
            <person name="Deshpande S."/>
            <person name="Douglass A.P."/>
            <person name="Hanson S.J."/>
            <person name="Klenk H.-P."/>
            <person name="LaButti K.M."/>
            <person name="Lapidus A."/>
            <person name="Lindquist E.A."/>
            <person name="Lipzen A.M."/>
            <person name="Meier-Kolthoff J.P."/>
            <person name="Ohm R.A."/>
            <person name="Otillar R.P."/>
            <person name="Pangilinan J.L."/>
            <person name="Peng Y."/>
            <person name="Rokas A."/>
            <person name="Rosa C.A."/>
            <person name="Scheuner C."/>
            <person name="Sibirny A.A."/>
            <person name="Slot J.C."/>
            <person name="Stielow J.B."/>
            <person name="Sun H."/>
            <person name="Kurtzman C.P."/>
            <person name="Blackwell M."/>
            <person name="Grigoriev I.V."/>
            <person name="Jeffries T.W."/>
        </authorList>
    </citation>
    <scope>NUCLEOTIDE SEQUENCE [LARGE SCALE GENOMIC DNA]</scope>
    <source>
        <strain evidence="4">ATCC 58044 / CBS 1984 / NCYC 433 / NRRL Y-366-8</strain>
    </source>
</reference>
<proteinExistence type="inferred from homology"/>
<gene>
    <name evidence="3" type="ORF">WICANDRAFT_82986</name>
</gene>
<dbReference type="Gene3D" id="3.90.830.10">
    <property type="entry name" value="Syntaxin Binding Protein 1, Chain A, domain 2"/>
    <property type="match status" value="1"/>
</dbReference>
<dbReference type="PANTHER" id="PTHR11679">
    <property type="entry name" value="VESICLE PROTEIN SORTING-ASSOCIATED"/>
    <property type="match status" value="1"/>
</dbReference>
<feature type="compositionally biased region" description="Polar residues" evidence="2">
    <location>
        <begin position="653"/>
        <end position="663"/>
    </location>
</feature>
<sequence length="692" mass="80136">MTSLIELQRNRILNLIRDVRTENGYKILVLDETTEELVFSVLNKSEILNIVTAIERLDQKRNNQFSIEAVYLLEPTKYTINCLLTDFTNIPTRYKAAHIFFLPGLTTELSNKLKANIHFQKNLRTFQEFYLNIHSKESNLFVTKNPNSLQVFYNSSCHDLVTKTIIHTARALVDLCVITGEYPIIRYYSPNDNDGYFNASVLPKMIATDLQEQLDEYTRTHPDFPPATTRQRSIFIITDRTLDLFAPLLHEFTYQAMTYDIVNNQIKNDVYTYEAENEAGMKEEKQSKLDDSDPEWVQLRHLHILDAQELLTSKTEEFLSKNSMLVDRSKIKTTSDILHAVAHLKGFDEERRRITLHKTLLETLMLTNGEKKLAEIAEFEQNVANFGVDIDGERVKNLADLLIDYLSQDVYPFADKLRAIILYGLYRGGLIEQDYIKLFNFMGVLQLHEIDYNLELIKNFETVGFKLIKPNLKSKSVFRREFLHESVSENSYNTSRFKPSINSIITKVLSNTLDDERFPYIKDKPMDLENDISRTNSTSTASLKNPKHKASWAKTNTQFQPPRQRIFYFIAGGATYSEARTAYELSNKFEKDIIIGSDELITPSQFIAEVKKLSLERPNLKLYADWKAGKPTEAPRYLLDNYSEKRPNDVHASANSQVRQQPTKGKPSAQLTKAEEPEKEKKRSKFKKFLKK</sequence>
<dbReference type="Proteomes" id="UP000094112">
    <property type="component" value="Unassembled WGS sequence"/>
</dbReference>
<dbReference type="Gene3D" id="1.25.40.60">
    <property type="match status" value="1"/>
</dbReference>